<name>A0A371E007_MUCPR</name>
<dbReference type="OrthoDB" id="1433117at2759"/>
<accession>A0A371E007</accession>
<evidence type="ECO:0000313" key="2">
    <source>
        <dbReference type="Proteomes" id="UP000257109"/>
    </source>
</evidence>
<keyword evidence="2" id="KW-1185">Reference proteome</keyword>
<evidence type="ECO:0000313" key="1">
    <source>
        <dbReference type="EMBL" id="RDX58071.1"/>
    </source>
</evidence>
<feature type="non-terminal residue" evidence="1">
    <location>
        <position position="1"/>
    </location>
</feature>
<proteinExistence type="predicted"/>
<gene>
    <name evidence="1" type="ORF">CR513_62644</name>
</gene>
<reference evidence="1" key="1">
    <citation type="submission" date="2018-05" db="EMBL/GenBank/DDBJ databases">
        <title>Draft genome of Mucuna pruriens seed.</title>
        <authorList>
            <person name="Nnadi N.E."/>
            <person name="Vos R."/>
            <person name="Hasami M.H."/>
            <person name="Devisetty U.K."/>
            <person name="Aguiy J.C."/>
        </authorList>
    </citation>
    <scope>NUCLEOTIDE SEQUENCE [LARGE SCALE GENOMIC DNA]</scope>
    <source>
        <strain evidence="1">JCA_2017</strain>
    </source>
</reference>
<protein>
    <submittedName>
        <fullName evidence="1">Uncharacterized protein</fullName>
    </submittedName>
</protein>
<dbReference type="EMBL" id="QJKJ01017873">
    <property type="protein sequence ID" value="RDX58071.1"/>
    <property type="molecule type" value="Genomic_DNA"/>
</dbReference>
<organism evidence="1 2">
    <name type="scientific">Mucuna pruriens</name>
    <name type="common">Velvet bean</name>
    <name type="synonym">Dolichos pruriens</name>
    <dbReference type="NCBI Taxonomy" id="157652"/>
    <lineage>
        <taxon>Eukaryota</taxon>
        <taxon>Viridiplantae</taxon>
        <taxon>Streptophyta</taxon>
        <taxon>Embryophyta</taxon>
        <taxon>Tracheophyta</taxon>
        <taxon>Spermatophyta</taxon>
        <taxon>Magnoliopsida</taxon>
        <taxon>eudicotyledons</taxon>
        <taxon>Gunneridae</taxon>
        <taxon>Pentapetalae</taxon>
        <taxon>rosids</taxon>
        <taxon>fabids</taxon>
        <taxon>Fabales</taxon>
        <taxon>Fabaceae</taxon>
        <taxon>Papilionoideae</taxon>
        <taxon>50 kb inversion clade</taxon>
        <taxon>NPAAA clade</taxon>
        <taxon>indigoferoid/millettioid clade</taxon>
        <taxon>Phaseoleae</taxon>
        <taxon>Mucuna</taxon>
    </lineage>
</organism>
<dbReference type="AlphaFoldDB" id="A0A371E007"/>
<dbReference type="Proteomes" id="UP000257109">
    <property type="component" value="Unassembled WGS sequence"/>
</dbReference>
<comment type="caution">
    <text evidence="1">The sequence shown here is derived from an EMBL/GenBank/DDBJ whole genome shotgun (WGS) entry which is preliminary data.</text>
</comment>
<sequence>MSSHKYYGCIIPHPTLHLRNALSVYVQHRGHNLAYNEDEIRANLNLLQEVCEVDHIKKYLTKARATRRYNMKVTSRQFKSQDLGAFDLEHVAKFDALMLSGKAYKKLHNEKQKVENF</sequence>